<dbReference type="PANTHER" id="PTHR34978">
    <property type="entry name" value="POSSIBLE SENSOR-TRANSDUCER PROTEIN BLAR"/>
    <property type="match status" value="1"/>
</dbReference>
<keyword evidence="4" id="KW-1185">Reference proteome</keyword>
<feature type="transmembrane region" description="Helical" evidence="1">
    <location>
        <begin position="6"/>
        <end position="22"/>
    </location>
</feature>
<keyword evidence="1" id="KW-0812">Transmembrane</keyword>
<dbReference type="RefSeq" id="WP_048640667.1">
    <property type="nucleotide sequence ID" value="NZ_CP012040.1"/>
</dbReference>
<evidence type="ECO:0000313" key="4">
    <source>
        <dbReference type="Proteomes" id="UP000036520"/>
    </source>
</evidence>
<dbReference type="EMBL" id="CP012040">
    <property type="protein sequence ID" value="AKP50205.1"/>
    <property type="molecule type" value="Genomic_DNA"/>
</dbReference>
<organism evidence="3 4">
    <name type="scientific">Cyclobacterium amurskyense</name>
    <dbReference type="NCBI Taxonomy" id="320787"/>
    <lineage>
        <taxon>Bacteria</taxon>
        <taxon>Pseudomonadati</taxon>
        <taxon>Bacteroidota</taxon>
        <taxon>Cytophagia</taxon>
        <taxon>Cytophagales</taxon>
        <taxon>Cyclobacteriaceae</taxon>
        <taxon>Cyclobacterium</taxon>
    </lineage>
</organism>
<dbReference type="CDD" id="cd07341">
    <property type="entry name" value="M56_BlaR1_MecR1_like"/>
    <property type="match status" value="1"/>
</dbReference>
<dbReference type="PANTHER" id="PTHR34978:SF3">
    <property type="entry name" value="SLR0241 PROTEIN"/>
    <property type="match status" value="1"/>
</dbReference>
<protein>
    <submittedName>
        <fullName evidence="3">Regulatory sensor-transducer, BlaR1/MecR1 family</fullName>
    </submittedName>
</protein>
<evidence type="ECO:0000313" key="3">
    <source>
        <dbReference type="EMBL" id="AKP50205.1"/>
    </source>
</evidence>
<dbReference type="PATRIC" id="fig|320787.5.peg.826"/>
<dbReference type="InterPro" id="IPR052173">
    <property type="entry name" value="Beta-lactam_resp_regulator"/>
</dbReference>
<sequence length="465" mass="54378">MTVYFIKIIVCSALFLAFYKLILEEERMLRFNRFYLIGSLIFSFIVPLLTFTNRVSALPVVEKVITDSMFFSEAGNAPEIVVSNENNYLLLILLTIYVTITTLLFFRFSINLKTIINKAWANDILSFRNCKLILLDQSERPHSFLGYIFLNADDYLSGNIEQEILFHELAHVEQKHSWDVLFIEIVHILFWFNPFIFLYRKAIMLNHEFLADEAVIKEYTDVKAYQILLLDKVSKQNSSFITSQFNHSITKKRLLMMTKTKSFRNTFCKQLAVVPLLGMAVFFFSTITIAQDKTEAVQPKQIVVPATMDGATPAQLAEYSEIVNKAKNDKGRPVEYKISKDDEERLLSLYLLMSKEQQGQQMIMFRTLPPPMQKTTPTEQQIESWKDAKMYGVWIDGKRISNEELNNYSPTDFGQLYVSKLEKNAKNYGKHFYQVNLMTNEHYEAYYKRVIVSENKYYMNFRVNN</sequence>
<proteinExistence type="predicted"/>
<dbReference type="OrthoDB" id="1522859at2"/>
<dbReference type="KEGG" id="camu:CA2015_0743"/>
<keyword evidence="1" id="KW-1133">Transmembrane helix</keyword>
<feature type="domain" description="Peptidase M56" evidence="2">
    <location>
        <begin position="63"/>
        <end position="256"/>
    </location>
</feature>
<evidence type="ECO:0000259" key="2">
    <source>
        <dbReference type="Pfam" id="PF05569"/>
    </source>
</evidence>
<feature type="transmembrane region" description="Helical" evidence="1">
    <location>
        <begin position="271"/>
        <end position="290"/>
    </location>
</feature>
<name>A0A0H4PAP2_9BACT</name>
<dbReference type="AlphaFoldDB" id="A0A0H4PAP2"/>
<gene>
    <name evidence="3" type="ORF">CA2015_0743</name>
</gene>
<accession>A0A0H4PAP2</accession>
<reference evidence="3 4" key="1">
    <citation type="submission" date="2015-07" db="EMBL/GenBank/DDBJ databases">
        <authorList>
            <person name="Kim K.M."/>
        </authorList>
    </citation>
    <scope>NUCLEOTIDE SEQUENCE [LARGE SCALE GENOMIC DNA]</scope>
    <source>
        <strain evidence="3 4">KCTC 12363</strain>
    </source>
</reference>
<keyword evidence="1" id="KW-0472">Membrane</keyword>
<evidence type="ECO:0000256" key="1">
    <source>
        <dbReference type="SAM" id="Phobius"/>
    </source>
</evidence>
<feature type="transmembrane region" description="Helical" evidence="1">
    <location>
        <begin position="34"/>
        <end position="52"/>
    </location>
</feature>
<dbReference type="STRING" id="320787.CA2015_0743"/>
<dbReference type="Proteomes" id="UP000036520">
    <property type="component" value="Chromosome"/>
</dbReference>
<dbReference type="InterPro" id="IPR008756">
    <property type="entry name" value="Peptidase_M56"/>
</dbReference>
<dbReference type="Pfam" id="PF05569">
    <property type="entry name" value="Peptidase_M56"/>
    <property type="match status" value="1"/>
</dbReference>
<feature type="transmembrane region" description="Helical" evidence="1">
    <location>
        <begin position="88"/>
        <end position="108"/>
    </location>
</feature>